<dbReference type="EMBL" id="KV453913">
    <property type="protein sequence ID" value="ODV78498.1"/>
    <property type="molecule type" value="Genomic_DNA"/>
</dbReference>
<accession>A0A1E4SG59</accession>
<name>A0A1E4SG59_9ASCO</name>
<evidence type="ECO:0000313" key="1">
    <source>
        <dbReference type="EMBL" id="ODV78498.1"/>
    </source>
</evidence>
<organism evidence="1 2">
    <name type="scientific">Suhomyces tanzawaensis NRRL Y-17324</name>
    <dbReference type="NCBI Taxonomy" id="984487"/>
    <lineage>
        <taxon>Eukaryota</taxon>
        <taxon>Fungi</taxon>
        <taxon>Dikarya</taxon>
        <taxon>Ascomycota</taxon>
        <taxon>Saccharomycotina</taxon>
        <taxon>Pichiomycetes</taxon>
        <taxon>Debaryomycetaceae</taxon>
        <taxon>Suhomyces</taxon>
    </lineage>
</organism>
<dbReference type="RefSeq" id="XP_020063620.1">
    <property type="nucleotide sequence ID" value="XM_020207875.1"/>
</dbReference>
<protein>
    <submittedName>
        <fullName evidence="1">Uncharacterized protein</fullName>
    </submittedName>
</protein>
<keyword evidence="2" id="KW-1185">Reference proteome</keyword>
<sequence length="82" mass="9720">MEALANFLVPMDQLESVILHYNTGLCTIQRYDSSFMPKKRNMNLVLKPKIEFSQNLVIFLHFHFHRDTAFLILKIIAIKILW</sequence>
<dbReference type="AlphaFoldDB" id="A0A1E4SG59"/>
<dbReference type="GeneID" id="30982012"/>
<proteinExistence type="predicted"/>
<gene>
    <name evidence="1" type="ORF">CANTADRAFT_267610</name>
</gene>
<evidence type="ECO:0000313" key="2">
    <source>
        <dbReference type="Proteomes" id="UP000094285"/>
    </source>
</evidence>
<reference evidence="2" key="1">
    <citation type="submission" date="2016-05" db="EMBL/GenBank/DDBJ databases">
        <title>Comparative genomics of biotechnologically important yeasts.</title>
        <authorList>
            <consortium name="DOE Joint Genome Institute"/>
            <person name="Riley R."/>
            <person name="Haridas S."/>
            <person name="Wolfe K.H."/>
            <person name="Lopes M.R."/>
            <person name="Hittinger C.T."/>
            <person name="Goker M."/>
            <person name="Salamov A."/>
            <person name="Wisecaver J."/>
            <person name="Long T.M."/>
            <person name="Aerts A.L."/>
            <person name="Barry K."/>
            <person name="Choi C."/>
            <person name="Clum A."/>
            <person name="Coughlan A.Y."/>
            <person name="Deshpande S."/>
            <person name="Douglass A.P."/>
            <person name="Hanson S.J."/>
            <person name="Klenk H.-P."/>
            <person name="Labutti K."/>
            <person name="Lapidus A."/>
            <person name="Lindquist E."/>
            <person name="Lipzen A."/>
            <person name="Meier-Kolthoff J.P."/>
            <person name="Ohm R.A."/>
            <person name="Otillar R.P."/>
            <person name="Pangilinan J."/>
            <person name="Peng Y."/>
            <person name="Rokas A."/>
            <person name="Rosa C.A."/>
            <person name="Scheuner C."/>
            <person name="Sibirny A.A."/>
            <person name="Slot J.C."/>
            <person name="Stielow J.B."/>
            <person name="Sun H."/>
            <person name="Kurtzman C.P."/>
            <person name="Blackwell M."/>
            <person name="Grigoriev I.V."/>
            <person name="Jeffries T.W."/>
        </authorList>
    </citation>
    <scope>NUCLEOTIDE SEQUENCE [LARGE SCALE GENOMIC DNA]</scope>
    <source>
        <strain evidence="2">NRRL Y-17324</strain>
    </source>
</reference>
<dbReference type="Proteomes" id="UP000094285">
    <property type="component" value="Unassembled WGS sequence"/>
</dbReference>